<evidence type="ECO:0000313" key="15">
    <source>
        <dbReference type="Proteomes" id="UP000259400"/>
    </source>
</evidence>
<accession>A0A6C2VQ06</accession>
<sequence>MDAIFDRVIKEFFPNKNIPCWKKWVFETAFGNRIFSRLVNNDKVFNKHGIDWVNSVVELLEVQCETKDEDFNNIPRHGATVVISNHPTVIDGLTLIHTVSRVRKDIKIIANHILPIIFPEVSGLTIGIENMAGKMSHKKFREMNDHLKNGGVLIICPAGKLANWSLSGLQEHKWNPGFLQLAIRNNAALIPVHITGRNSKRYYLTATVWRQLSNIMVIREALRHRGKVMNIKIGEQISSTSFKHDNKDLSLAASTCRMHLQSIGKNGPTLVDTISAQESLASRKALISEIDACEVLKQFNDGKKLLIYRYNTSGISPIIDELGRLRERCYRDIGAGSGTDKDNDIFDETYYHIILWDPSEEEILGAYRLIPVGEQMARYGITGLYSSSLFKYHEGAYSCLEKCVEIGRGFIQKPYQKSNALDYLWRGIFDFIKRYPDYKYLLGVLTIPGSFPEDVQKLIVAFYNMYFATSIDFCTPIELFSAEDKQNDSPFCGKDFRHDWGVLNHFLRKKGYELPWPFKQSAKWFSPGGSTIMSFTKDNSFNSIAGLNLSAIDKLNEIYFKHYLKD</sequence>
<dbReference type="Pfam" id="PF13444">
    <property type="entry name" value="Acetyltransf_5"/>
    <property type="match status" value="1"/>
</dbReference>
<evidence type="ECO:0000259" key="11">
    <source>
        <dbReference type="SMART" id="SM00563"/>
    </source>
</evidence>
<keyword evidence="3 12" id="KW-0808">Transferase</keyword>
<reference evidence="12 14" key="1">
    <citation type="submission" date="2018-08" db="EMBL/GenBank/DDBJ databases">
        <authorList>
            <consortium name="Pathogen Informatics"/>
        </authorList>
    </citation>
    <scope>NUCLEOTIDE SEQUENCE [LARGE SCALE GENOMIC DNA]</scope>
    <source>
        <strain evidence="13 15">EuSCAPE_IL010</strain>
        <strain evidence="12 14">EuSCAPE_IT371</strain>
    </source>
</reference>
<dbReference type="Proteomes" id="UP000259400">
    <property type="component" value="Unassembled WGS sequence"/>
</dbReference>
<comment type="catalytic activity">
    <reaction evidence="10">
        <text>a (3R)-hydroxyacyl-[ACP] + L-ornithine = a lyso-ornithine lipid + holo-[ACP] + H(+)</text>
        <dbReference type="Rhea" id="RHEA:20633"/>
        <dbReference type="Rhea" id="RHEA-COMP:9685"/>
        <dbReference type="Rhea" id="RHEA-COMP:9945"/>
        <dbReference type="ChEBI" id="CHEBI:15378"/>
        <dbReference type="ChEBI" id="CHEBI:46911"/>
        <dbReference type="ChEBI" id="CHEBI:64479"/>
        <dbReference type="ChEBI" id="CHEBI:78827"/>
        <dbReference type="ChEBI" id="CHEBI:138482"/>
        <dbReference type="EC" id="2.3.2.30"/>
    </reaction>
    <physiologicalReaction direction="left-to-right" evidence="10">
        <dbReference type="Rhea" id="RHEA:20634"/>
    </physiologicalReaction>
</comment>
<proteinExistence type="inferred from homology"/>
<evidence type="ECO:0000313" key="13">
    <source>
        <dbReference type="EMBL" id="VVK05167.1"/>
    </source>
</evidence>
<dbReference type="CDD" id="cd07986">
    <property type="entry name" value="LPLAT_ACT14924-like"/>
    <property type="match status" value="1"/>
</dbReference>
<evidence type="ECO:0000256" key="10">
    <source>
        <dbReference type="ARBA" id="ARBA00047785"/>
    </source>
</evidence>
<evidence type="ECO:0000256" key="2">
    <source>
        <dbReference type="ARBA" id="ARBA00022516"/>
    </source>
</evidence>
<dbReference type="InterPro" id="IPR016181">
    <property type="entry name" value="Acyl_CoA_acyltransferase"/>
</dbReference>
<evidence type="ECO:0000256" key="3">
    <source>
        <dbReference type="ARBA" id="ARBA00022679"/>
    </source>
</evidence>
<organism evidence="12 14">
    <name type="scientific">Klebsiella quasivariicola</name>
    <dbReference type="NCBI Taxonomy" id="2026240"/>
    <lineage>
        <taxon>Bacteria</taxon>
        <taxon>Pseudomonadati</taxon>
        <taxon>Pseudomonadota</taxon>
        <taxon>Gammaproteobacteria</taxon>
        <taxon>Enterobacterales</taxon>
        <taxon>Enterobacteriaceae</taxon>
        <taxon>Klebsiella/Raoultella group</taxon>
        <taxon>Klebsiella</taxon>
        <taxon>Klebsiella pneumoniae complex</taxon>
    </lineage>
</organism>
<dbReference type="GO" id="GO:0006629">
    <property type="term" value="P:lipid metabolic process"/>
    <property type="evidence" value="ECO:0007669"/>
    <property type="project" value="UniProtKB-KW"/>
</dbReference>
<dbReference type="InterPro" id="IPR045746">
    <property type="entry name" value="ACT14924-like_Acyltransf_dom"/>
</dbReference>
<dbReference type="SMART" id="SM00563">
    <property type="entry name" value="PlsC"/>
    <property type="match status" value="1"/>
</dbReference>
<dbReference type="RefSeq" id="WP_025712208.1">
    <property type="nucleotide sequence ID" value="NZ_CAAHGB010000003.1"/>
</dbReference>
<dbReference type="InterPro" id="IPR002123">
    <property type="entry name" value="Plipid/glycerol_acylTrfase"/>
</dbReference>
<dbReference type="Proteomes" id="UP000257712">
    <property type="component" value="Unassembled WGS sequence"/>
</dbReference>
<comment type="function">
    <text evidence="9">Catalyzes the first step in the biosynthesis of ornithine lipids, which are phosphorus-free membrane lipids. Catalyzes the 3-hydroxyacyl-acyl carrier protein-dependent acylation of ornithine to form lyso-ornithine lipid (LOL).</text>
</comment>
<dbReference type="PANTHER" id="PTHR37323">
    <property type="entry name" value="GCN5-RELATED N-ACETYLTRANSFERASE"/>
    <property type="match status" value="1"/>
</dbReference>
<evidence type="ECO:0000256" key="1">
    <source>
        <dbReference type="ARBA" id="ARBA00005189"/>
    </source>
</evidence>
<evidence type="ECO:0000256" key="7">
    <source>
        <dbReference type="ARBA" id="ARBA00039058"/>
    </source>
</evidence>
<evidence type="ECO:0000256" key="5">
    <source>
        <dbReference type="ARBA" id="ARBA00023315"/>
    </source>
</evidence>
<dbReference type="SUPFAM" id="SSF55729">
    <property type="entry name" value="Acyl-CoA N-acyltransferases (Nat)"/>
    <property type="match status" value="1"/>
</dbReference>
<dbReference type="GeneID" id="69752850"/>
<keyword evidence="4" id="KW-0443">Lipid metabolism</keyword>
<dbReference type="SUPFAM" id="SSF69593">
    <property type="entry name" value="Glycerol-3-phosphate (1)-acyltransferase"/>
    <property type="match status" value="1"/>
</dbReference>
<dbReference type="InterPro" id="IPR052351">
    <property type="entry name" value="Ornithine_N-alpha-AT"/>
</dbReference>
<keyword evidence="5 12" id="KW-0012">Acyltransferase</keyword>
<dbReference type="EC" id="2.3.2.30" evidence="7"/>
<comment type="pathway">
    <text evidence="1">Lipid metabolism.</text>
</comment>
<evidence type="ECO:0000313" key="12">
    <source>
        <dbReference type="EMBL" id="SXD91863.1"/>
    </source>
</evidence>
<dbReference type="KEGG" id="kqv:B8P98_00635"/>
<dbReference type="EMBL" id="UJZG01000003">
    <property type="protein sequence ID" value="SXD91863.1"/>
    <property type="molecule type" value="Genomic_DNA"/>
</dbReference>
<evidence type="ECO:0000256" key="4">
    <source>
        <dbReference type="ARBA" id="ARBA00023098"/>
    </source>
</evidence>
<comment type="similarity">
    <text evidence="6">Belongs to the acetyltransferase family. OlsB subfamily.</text>
</comment>
<protein>
    <recommendedName>
        <fullName evidence="8">L-ornithine N(alpha)-acyltransferase</fullName>
        <ecNumber evidence="7">2.3.2.30</ecNumber>
    </recommendedName>
</protein>
<evidence type="ECO:0000313" key="14">
    <source>
        <dbReference type="Proteomes" id="UP000257712"/>
    </source>
</evidence>
<evidence type="ECO:0000256" key="6">
    <source>
        <dbReference type="ARBA" id="ARBA00038095"/>
    </source>
</evidence>
<evidence type="ECO:0000256" key="8">
    <source>
        <dbReference type="ARBA" id="ARBA00039866"/>
    </source>
</evidence>
<evidence type="ECO:0000256" key="9">
    <source>
        <dbReference type="ARBA" id="ARBA00045724"/>
    </source>
</evidence>
<dbReference type="EMBL" id="UJYZ02000020">
    <property type="protein sequence ID" value="VVK05167.1"/>
    <property type="molecule type" value="Genomic_DNA"/>
</dbReference>
<gene>
    <name evidence="13" type="ORF">SAMEA3538468_03786</name>
    <name evidence="12" type="ORF">SAMEA3538780_01594</name>
</gene>
<keyword evidence="15" id="KW-1185">Reference proteome</keyword>
<dbReference type="GO" id="GO:0043810">
    <property type="term" value="F:ornithine-acyl [acyl carrier protein] N-acyltransferase activity"/>
    <property type="evidence" value="ECO:0007669"/>
    <property type="project" value="UniProtKB-EC"/>
</dbReference>
<keyword evidence="2" id="KW-0444">Lipid biosynthesis</keyword>
<dbReference type="PANTHER" id="PTHR37323:SF1">
    <property type="entry name" value="L-ORNITHINE N(ALPHA)-ACYLTRANSFERASE"/>
    <property type="match status" value="1"/>
</dbReference>
<dbReference type="Gene3D" id="3.40.630.30">
    <property type="match status" value="1"/>
</dbReference>
<comment type="caution">
    <text evidence="12">The sequence shown here is derived from an EMBL/GenBank/DDBJ whole genome shotgun (WGS) entry which is preliminary data.</text>
</comment>
<dbReference type="AlphaFoldDB" id="A0A223U4H5"/>
<dbReference type="Pfam" id="PF01553">
    <property type="entry name" value="Acyltransferase"/>
    <property type="match status" value="1"/>
</dbReference>
<accession>A0A223U4H5</accession>
<name>A0A223U4H5_9ENTR</name>
<feature type="domain" description="Phospholipid/glycerol acyltransferase" evidence="11">
    <location>
        <begin position="80"/>
        <end position="197"/>
    </location>
</feature>